<dbReference type="AlphaFoldDB" id="A0A5B7EUN2"/>
<accession>A0A5B7EUN2</accession>
<evidence type="ECO:0000313" key="2">
    <source>
        <dbReference type="Proteomes" id="UP000324222"/>
    </source>
</evidence>
<proteinExistence type="predicted"/>
<organism evidence="1 2">
    <name type="scientific">Portunus trituberculatus</name>
    <name type="common">Swimming crab</name>
    <name type="synonym">Neptunus trituberculatus</name>
    <dbReference type="NCBI Taxonomy" id="210409"/>
    <lineage>
        <taxon>Eukaryota</taxon>
        <taxon>Metazoa</taxon>
        <taxon>Ecdysozoa</taxon>
        <taxon>Arthropoda</taxon>
        <taxon>Crustacea</taxon>
        <taxon>Multicrustacea</taxon>
        <taxon>Malacostraca</taxon>
        <taxon>Eumalacostraca</taxon>
        <taxon>Eucarida</taxon>
        <taxon>Decapoda</taxon>
        <taxon>Pleocyemata</taxon>
        <taxon>Brachyura</taxon>
        <taxon>Eubrachyura</taxon>
        <taxon>Portunoidea</taxon>
        <taxon>Portunidae</taxon>
        <taxon>Portuninae</taxon>
        <taxon>Portunus</taxon>
    </lineage>
</organism>
<dbReference type="Proteomes" id="UP000324222">
    <property type="component" value="Unassembled WGS sequence"/>
</dbReference>
<gene>
    <name evidence="1" type="ORF">E2C01_030599</name>
</gene>
<dbReference type="EMBL" id="VSRR010003694">
    <property type="protein sequence ID" value="MPC37125.1"/>
    <property type="molecule type" value="Genomic_DNA"/>
</dbReference>
<protein>
    <submittedName>
        <fullName evidence="1">Uncharacterized protein</fullName>
    </submittedName>
</protein>
<comment type="caution">
    <text evidence="1">The sequence shown here is derived from an EMBL/GenBank/DDBJ whole genome shotgun (WGS) entry which is preliminary data.</text>
</comment>
<reference evidence="1 2" key="1">
    <citation type="submission" date="2019-05" db="EMBL/GenBank/DDBJ databases">
        <title>Another draft genome of Portunus trituberculatus and its Hox gene families provides insights of decapod evolution.</title>
        <authorList>
            <person name="Jeong J.-H."/>
            <person name="Song I."/>
            <person name="Kim S."/>
            <person name="Choi T."/>
            <person name="Kim D."/>
            <person name="Ryu S."/>
            <person name="Kim W."/>
        </authorList>
    </citation>
    <scope>NUCLEOTIDE SEQUENCE [LARGE SCALE GENOMIC DNA]</scope>
    <source>
        <tissue evidence="1">Muscle</tissue>
    </source>
</reference>
<evidence type="ECO:0000313" key="1">
    <source>
        <dbReference type="EMBL" id="MPC37125.1"/>
    </source>
</evidence>
<name>A0A5B7EUN2_PORTR</name>
<keyword evidence="2" id="KW-1185">Reference proteome</keyword>
<sequence length="69" mass="7670">MVTLPNKFPITVHHACLTLTLPVQSAVSKHSTKADKQTSCTSQDIHRHALKNHPAKHNHAAMNNKLQKL</sequence>